<sequence length="57" mass="6790">MKKLGRIEVEKEWNRIYDTFVAEMQTLYKKTKNNDAFIIRTDAGQSIGTLDIYFEKK</sequence>
<gene>
    <name evidence="1" type="ORF">GCM10008119_08760</name>
</gene>
<comment type="caution">
    <text evidence="1">The sequence shown here is derived from an EMBL/GenBank/DDBJ whole genome shotgun (WGS) entry which is preliminary data.</text>
</comment>
<name>A0ABQ2BDJ5_9SPHI</name>
<accession>A0ABQ2BDJ5</accession>
<organism evidence="1 2">
    <name type="scientific">Pedobacter mendelii</name>
    <dbReference type="NCBI Taxonomy" id="1908240"/>
    <lineage>
        <taxon>Bacteria</taxon>
        <taxon>Pseudomonadati</taxon>
        <taxon>Bacteroidota</taxon>
        <taxon>Sphingobacteriia</taxon>
        <taxon>Sphingobacteriales</taxon>
        <taxon>Sphingobacteriaceae</taxon>
        <taxon>Pedobacter</taxon>
    </lineage>
</organism>
<proteinExistence type="predicted"/>
<dbReference type="EMBL" id="BMDJ01000002">
    <property type="protein sequence ID" value="GGI23661.1"/>
    <property type="molecule type" value="Genomic_DNA"/>
</dbReference>
<evidence type="ECO:0008006" key="3">
    <source>
        <dbReference type="Google" id="ProtNLM"/>
    </source>
</evidence>
<evidence type="ECO:0000313" key="1">
    <source>
        <dbReference type="EMBL" id="GGI23661.1"/>
    </source>
</evidence>
<dbReference type="RefSeq" id="WP_188412042.1">
    <property type="nucleotide sequence ID" value="NZ_BMDJ01000002.1"/>
</dbReference>
<dbReference type="Proteomes" id="UP000645390">
    <property type="component" value="Unassembled WGS sequence"/>
</dbReference>
<keyword evidence="2" id="KW-1185">Reference proteome</keyword>
<protein>
    <recommendedName>
        <fullName evidence="3">GNAT family N-acetyltransferase</fullName>
    </recommendedName>
</protein>
<evidence type="ECO:0000313" key="2">
    <source>
        <dbReference type="Proteomes" id="UP000645390"/>
    </source>
</evidence>
<reference evidence="2" key="1">
    <citation type="journal article" date="2019" name="Int. J. Syst. Evol. Microbiol.">
        <title>The Global Catalogue of Microorganisms (GCM) 10K type strain sequencing project: providing services to taxonomists for standard genome sequencing and annotation.</title>
        <authorList>
            <consortium name="The Broad Institute Genomics Platform"/>
            <consortium name="The Broad Institute Genome Sequencing Center for Infectious Disease"/>
            <person name="Wu L."/>
            <person name="Ma J."/>
        </authorList>
    </citation>
    <scope>NUCLEOTIDE SEQUENCE [LARGE SCALE GENOMIC DNA]</scope>
    <source>
        <strain evidence="2">CCM 8939</strain>
    </source>
</reference>